<dbReference type="Pfam" id="PF09179">
    <property type="entry name" value="TilS"/>
    <property type="match status" value="1"/>
</dbReference>
<dbReference type="PANTHER" id="PTHR43033:SF1">
    <property type="entry name" value="TRNA(ILE)-LYSIDINE SYNTHASE-RELATED"/>
    <property type="match status" value="1"/>
</dbReference>
<dbReference type="NCBIfam" id="TIGR02432">
    <property type="entry name" value="lysidine_TilS_N"/>
    <property type="match status" value="1"/>
</dbReference>
<evidence type="ECO:0000256" key="4">
    <source>
        <dbReference type="ARBA" id="ARBA00022694"/>
    </source>
</evidence>
<dbReference type="SUPFAM" id="SSF52402">
    <property type="entry name" value="Adenine nucleotide alpha hydrolases-like"/>
    <property type="match status" value="1"/>
</dbReference>
<evidence type="ECO:0000256" key="8">
    <source>
        <dbReference type="HAMAP-Rule" id="MF_01161"/>
    </source>
</evidence>
<dbReference type="InterPro" id="IPR012796">
    <property type="entry name" value="Lysidine-tRNA-synth_C"/>
</dbReference>
<protein>
    <recommendedName>
        <fullName evidence="8">tRNA(Ile)-lysidine synthase</fullName>
        <ecNumber evidence="8">6.3.4.19</ecNumber>
    </recommendedName>
    <alternativeName>
        <fullName evidence="8">tRNA(Ile)-2-lysyl-cytidine synthase</fullName>
    </alternativeName>
    <alternativeName>
        <fullName evidence="8">tRNA(Ile)-lysidine synthetase</fullName>
    </alternativeName>
</protein>
<dbReference type="SUPFAM" id="SSF56037">
    <property type="entry name" value="PheT/TilS domain"/>
    <property type="match status" value="1"/>
</dbReference>
<feature type="domain" description="Lysidine-tRNA(Ile) synthetase C-terminal" evidence="9">
    <location>
        <begin position="371"/>
        <end position="448"/>
    </location>
</feature>
<proteinExistence type="inferred from homology"/>
<dbReference type="OrthoDB" id="9807403at2"/>
<dbReference type="EMBL" id="QFWX01000003">
    <property type="protein sequence ID" value="PXX91503.1"/>
    <property type="molecule type" value="Genomic_DNA"/>
</dbReference>
<evidence type="ECO:0000256" key="5">
    <source>
        <dbReference type="ARBA" id="ARBA00022741"/>
    </source>
</evidence>
<accession>A0A2V3ZNC2</accession>
<dbReference type="Gene3D" id="3.40.50.620">
    <property type="entry name" value="HUPs"/>
    <property type="match status" value="1"/>
</dbReference>
<evidence type="ECO:0000256" key="3">
    <source>
        <dbReference type="ARBA" id="ARBA00022598"/>
    </source>
</evidence>
<evidence type="ECO:0000256" key="7">
    <source>
        <dbReference type="ARBA" id="ARBA00048539"/>
    </source>
</evidence>
<dbReference type="NCBIfam" id="TIGR02433">
    <property type="entry name" value="lysidine_TilS_C"/>
    <property type="match status" value="1"/>
</dbReference>
<dbReference type="AlphaFoldDB" id="A0A2V3ZNC2"/>
<dbReference type="InterPro" id="IPR011063">
    <property type="entry name" value="TilS/TtcA_N"/>
</dbReference>
<dbReference type="Pfam" id="PF01171">
    <property type="entry name" value="ATP_bind_3"/>
    <property type="match status" value="1"/>
</dbReference>
<keyword evidence="2 8" id="KW-0963">Cytoplasm</keyword>
<keyword evidence="11" id="KW-1185">Reference proteome</keyword>
<comment type="catalytic activity">
    <reaction evidence="7 8">
        <text>cytidine(34) in tRNA(Ile2) + L-lysine + ATP = lysidine(34) in tRNA(Ile2) + AMP + diphosphate + H(+)</text>
        <dbReference type="Rhea" id="RHEA:43744"/>
        <dbReference type="Rhea" id="RHEA-COMP:10625"/>
        <dbReference type="Rhea" id="RHEA-COMP:10670"/>
        <dbReference type="ChEBI" id="CHEBI:15378"/>
        <dbReference type="ChEBI" id="CHEBI:30616"/>
        <dbReference type="ChEBI" id="CHEBI:32551"/>
        <dbReference type="ChEBI" id="CHEBI:33019"/>
        <dbReference type="ChEBI" id="CHEBI:82748"/>
        <dbReference type="ChEBI" id="CHEBI:83665"/>
        <dbReference type="ChEBI" id="CHEBI:456215"/>
        <dbReference type="EC" id="6.3.4.19"/>
    </reaction>
</comment>
<evidence type="ECO:0000256" key="1">
    <source>
        <dbReference type="ARBA" id="ARBA00004496"/>
    </source>
</evidence>
<comment type="function">
    <text evidence="8">Ligates lysine onto the cytidine present at position 34 of the AUA codon-specific tRNA(Ile) that contains the anticodon CAU, in an ATP-dependent manner. Cytidine is converted to lysidine, thus changing the amino acid specificity of the tRNA from methionine to isoleucine.</text>
</comment>
<keyword evidence="5 8" id="KW-0547">Nucleotide-binding</keyword>
<dbReference type="InterPro" id="IPR012094">
    <property type="entry name" value="tRNA_Ile_lys_synt"/>
</dbReference>
<dbReference type="SMART" id="SM00977">
    <property type="entry name" value="TilS_C"/>
    <property type="match status" value="1"/>
</dbReference>
<sequence length="453" mass="50460">MTRAGNPGSGSDWPEALYAPVRNLPSHSHLRVALSGGMDSALLLHVAAALYAGTGRLRAVHVNHQLQPNAGQTEGFCQQLCQRLGVPLDIRRVVVHGGDNTGQDAAGGVEEAARNARYQVFEEILGCGELLLMAHHGDDQAETVLFRLLRGTGVAGLGGMPSCRSLGSGRVYRPLLGFTREELQAWAMEKRIDWVEDPSNTNERFDRNFLRQSIIPTLKTRWPSLVARVAHTARSCREGAELAGKLAELRFRQCANDRGALNVDALMELAITEQKNLLHWWIRRHHLEPPTVADWPQVLVELLQSPSDREPQLRGTGFAVRRYQGYLYLVPEQAPVPSGVSVLVPEQELVWGEWRLRLDASENHKIPAPEIRISTRAGGERLRPTAQGPSRSLKNWLQEKHIPPWERARLPLLREMEDGREEVVGVGDLWLSCKYGGAAPASGWRIVVRRECN</sequence>
<dbReference type="InterPro" id="IPR012795">
    <property type="entry name" value="tRNA_Ile_lys_synt_N"/>
</dbReference>
<dbReference type="RefSeq" id="WP_114612387.1">
    <property type="nucleotide sequence ID" value="NZ_QFWX01000003.1"/>
</dbReference>
<dbReference type="Gene3D" id="1.20.59.20">
    <property type="match status" value="1"/>
</dbReference>
<dbReference type="HAMAP" id="MF_01161">
    <property type="entry name" value="tRNA_Ile_lys_synt"/>
    <property type="match status" value="1"/>
</dbReference>
<evidence type="ECO:0000256" key="2">
    <source>
        <dbReference type="ARBA" id="ARBA00022490"/>
    </source>
</evidence>
<dbReference type="InterPro" id="IPR014729">
    <property type="entry name" value="Rossmann-like_a/b/a_fold"/>
</dbReference>
<dbReference type="CDD" id="cd01992">
    <property type="entry name" value="TilS_N"/>
    <property type="match status" value="1"/>
</dbReference>
<organism evidence="10 11">
    <name type="scientific">Marinobacter vulgaris</name>
    <dbReference type="NCBI Taxonomy" id="1928331"/>
    <lineage>
        <taxon>Bacteria</taxon>
        <taxon>Pseudomonadati</taxon>
        <taxon>Pseudomonadota</taxon>
        <taxon>Gammaproteobacteria</taxon>
        <taxon>Pseudomonadales</taxon>
        <taxon>Marinobacteraceae</taxon>
        <taxon>Marinobacter</taxon>
    </lineage>
</organism>
<name>A0A2V3ZNC2_9GAMM</name>
<evidence type="ECO:0000256" key="6">
    <source>
        <dbReference type="ARBA" id="ARBA00022840"/>
    </source>
</evidence>
<dbReference type="EC" id="6.3.4.19" evidence="8"/>
<dbReference type="PANTHER" id="PTHR43033">
    <property type="entry name" value="TRNA(ILE)-LYSIDINE SYNTHASE-RELATED"/>
    <property type="match status" value="1"/>
</dbReference>
<dbReference type="InterPro" id="IPR015262">
    <property type="entry name" value="tRNA_Ile_lys_synt_subst-bd"/>
</dbReference>
<reference evidence="11" key="1">
    <citation type="submission" date="2018-05" db="EMBL/GenBank/DDBJ databases">
        <authorList>
            <person name="Lu D."/>
        </authorList>
    </citation>
    <scope>NUCLEOTIDE SEQUENCE [LARGE SCALE GENOMIC DNA]</scope>
    <source>
        <strain evidence="11">F01</strain>
    </source>
</reference>
<gene>
    <name evidence="8 10" type="primary">tilS</name>
    <name evidence="10" type="ORF">DIT71_06305</name>
</gene>
<evidence type="ECO:0000313" key="11">
    <source>
        <dbReference type="Proteomes" id="UP000253987"/>
    </source>
</evidence>
<keyword evidence="3 8" id="KW-0436">Ligase</keyword>
<dbReference type="Proteomes" id="UP000253987">
    <property type="component" value="Unassembled WGS sequence"/>
</dbReference>
<comment type="caution">
    <text evidence="10">The sequence shown here is derived from an EMBL/GenBank/DDBJ whole genome shotgun (WGS) entry which is preliminary data.</text>
</comment>
<dbReference type="GO" id="GO:0005737">
    <property type="term" value="C:cytoplasm"/>
    <property type="evidence" value="ECO:0007669"/>
    <property type="project" value="UniProtKB-SubCell"/>
</dbReference>
<feature type="binding site" evidence="8">
    <location>
        <begin position="35"/>
        <end position="40"/>
    </location>
    <ligand>
        <name>ATP</name>
        <dbReference type="ChEBI" id="CHEBI:30616"/>
    </ligand>
</feature>
<comment type="subcellular location">
    <subcellularLocation>
        <location evidence="1 8">Cytoplasm</location>
    </subcellularLocation>
</comment>
<keyword evidence="4 8" id="KW-0819">tRNA processing</keyword>
<keyword evidence="6 8" id="KW-0067">ATP-binding</keyword>
<evidence type="ECO:0000313" key="10">
    <source>
        <dbReference type="EMBL" id="PXX91503.1"/>
    </source>
</evidence>
<dbReference type="GO" id="GO:0006400">
    <property type="term" value="P:tRNA modification"/>
    <property type="evidence" value="ECO:0007669"/>
    <property type="project" value="UniProtKB-UniRule"/>
</dbReference>
<dbReference type="GO" id="GO:0005524">
    <property type="term" value="F:ATP binding"/>
    <property type="evidence" value="ECO:0007669"/>
    <property type="project" value="UniProtKB-UniRule"/>
</dbReference>
<dbReference type="GO" id="GO:0032267">
    <property type="term" value="F:tRNA(Ile)-lysidine synthase activity"/>
    <property type="evidence" value="ECO:0007669"/>
    <property type="project" value="UniProtKB-EC"/>
</dbReference>
<dbReference type="SUPFAM" id="SSF82829">
    <property type="entry name" value="MesJ substrate recognition domain-like"/>
    <property type="match status" value="1"/>
</dbReference>
<evidence type="ECO:0000259" key="9">
    <source>
        <dbReference type="SMART" id="SM00977"/>
    </source>
</evidence>
<comment type="domain">
    <text evidence="8">The N-terminal region contains the highly conserved SGGXDS motif, predicted to be a P-loop motif involved in ATP binding.</text>
</comment>
<comment type="similarity">
    <text evidence="8">Belongs to the tRNA(Ile)-lysidine synthase family.</text>
</comment>
<reference evidence="10 11" key="2">
    <citation type="submission" date="2018-06" db="EMBL/GenBank/DDBJ databases">
        <title>Marinobactersediminissp. nov, a moderately halophilic bacterium isolated from marine solar saltern.</title>
        <authorList>
            <person name="Zhang Y."/>
        </authorList>
    </citation>
    <scope>NUCLEOTIDE SEQUENCE [LARGE SCALE GENOMIC DNA]</scope>
    <source>
        <strain evidence="10 11">F01</strain>
    </source>
</reference>
<dbReference type="Pfam" id="PF11734">
    <property type="entry name" value="TilS_C"/>
    <property type="match status" value="1"/>
</dbReference>